<feature type="compositionally biased region" description="Polar residues" evidence="1">
    <location>
        <begin position="149"/>
        <end position="158"/>
    </location>
</feature>
<feature type="compositionally biased region" description="Basic and acidic residues" evidence="1">
    <location>
        <begin position="162"/>
        <end position="182"/>
    </location>
</feature>
<keyword evidence="3" id="KW-1185">Reference proteome</keyword>
<feature type="compositionally biased region" description="Polar residues" evidence="1">
    <location>
        <begin position="109"/>
        <end position="124"/>
    </location>
</feature>
<feature type="compositionally biased region" description="Pro residues" evidence="1">
    <location>
        <begin position="55"/>
        <end position="68"/>
    </location>
</feature>
<protein>
    <submittedName>
        <fullName evidence="2">Uncharacterized protein</fullName>
    </submittedName>
</protein>
<reference evidence="2" key="1">
    <citation type="submission" date="2023-02" db="EMBL/GenBank/DDBJ databases">
        <title>Identification and recombinant expression of a fungal hydrolase from Papiliotrema laurentii that hydrolyzes apple cutin and clears colloidal polyester polyurethane.</title>
        <authorList>
            <consortium name="DOE Joint Genome Institute"/>
            <person name="Roman V.A."/>
            <person name="Bojanowski C."/>
            <person name="Crable B.R."/>
            <person name="Wagner D.N."/>
            <person name="Hung C.S."/>
            <person name="Nadeau L.J."/>
            <person name="Schratz L."/>
            <person name="Haridas S."/>
            <person name="Pangilinan J."/>
            <person name="Lipzen A."/>
            <person name="Na H."/>
            <person name="Yan M."/>
            <person name="Ng V."/>
            <person name="Grigoriev I.V."/>
            <person name="Spatafora J.W."/>
            <person name="Barlow D."/>
            <person name="Biffinger J."/>
            <person name="Kelley-Loughnane N."/>
            <person name="Varaljay V.A."/>
            <person name="Crookes-Goodson W.J."/>
        </authorList>
    </citation>
    <scope>NUCLEOTIDE SEQUENCE</scope>
    <source>
        <strain evidence="2">5307AH</strain>
    </source>
</reference>
<feature type="compositionally biased region" description="Low complexity" evidence="1">
    <location>
        <begin position="348"/>
        <end position="361"/>
    </location>
</feature>
<sequence length="773" mass="83037">MSAVIPSPPSYSSILDAILQYYPLGSSSPPLQRSTSSPSPPPASRPTALHRLHIPHPPIIRPPPPRQPHPCASRFLTPQSSDQQPIARSDRAHSTPHHNAAQSGRAHSRSNSMDKPLSRSYNEDSLSVSFGRSSRLSPSPSRPHLTALSPLQTFSPLHSNHPLREHNVNSSPAREDGAEKKRPGGLTRSLSRRQSLIASAEEWSRGYDPDDSLGDASSLFSRITLMKAPAEGANLRRAKSSSSITPFSSGMPINAPATSVRGPRRSFAAASFAGFSPMSPQSPKTLPAPYSPHGPDAAGRVLGGQGLGIQRKVMSPEEVLDVARSLASPVALPEGGLKRAELKRRKSAGATSRSSSKASPSPEKPPLALEPVEYVQLDDNTLLPFVERPQEVAELMQHPSNTALFKLLQAAFPKNPAREHWKALSPAEWNWEEFVQHLTKVTRAECPDYPWVFRAREAVRTRSVALWEKLGVCLGCDADLLNAGGEDGSPPSWGGLGLGEEGEYDPSANHVWIEGLEAVDPKERERIEREFRDEFGDIVEDENEQAAAGMTALLGTVGEEEEDTRPNRSRQTTAQREANRKLKDPMDSPSFAAVPLPPDAVSGHSPYTPHSPAKFGSRDAKGRSKSFVGLQILTSPVQPTSAGLLTKSPMSTTPIYQTPSMAVYDRGPGSPLFPSSFSSLSVEPNLGRSASVALGGVKAAHPVASAYDQGIGLGMDRGDWGIRRKPSGAGLSESTSRVFGLVRDASADGPGAITFASESDYSHSAPGDHDRHF</sequence>
<dbReference type="EMBL" id="JAODAN010000010">
    <property type="protein sequence ID" value="KAK1921511.1"/>
    <property type="molecule type" value="Genomic_DNA"/>
</dbReference>
<feature type="compositionally biased region" description="Polar residues" evidence="1">
    <location>
        <begin position="76"/>
        <end position="86"/>
    </location>
</feature>
<feature type="compositionally biased region" description="Low complexity" evidence="1">
    <location>
        <begin position="125"/>
        <end position="145"/>
    </location>
</feature>
<feature type="region of interest" description="Disordered" evidence="1">
    <location>
        <begin position="752"/>
        <end position="773"/>
    </location>
</feature>
<dbReference type="Proteomes" id="UP001182556">
    <property type="component" value="Unassembled WGS sequence"/>
</dbReference>
<feature type="region of interest" description="Disordered" evidence="1">
    <location>
        <begin position="234"/>
        <end position="261"/>
    </location>
</feature>
<feature type="region of interest" description="Disordered" evidence="1">
    <location>
        <begin position="555"/>
        <end position="621"/>
    </location>
</feature>
<organism evidence="2 3">
    <name type="scientific">Papiliotrema laurentii</name>
    <name type="common">Cryptococcus laurentii</name>
    <dbReference type="NCBI Taxonomy" id="5418"/>
    <lineage>
        <taxon>Eukaryota</taxon>
        <taxon>Fungi</taxon>
        <taxon>Dikarya</taxon>
        <taxon>Basidiomycota</taxon>
        <taxon>Agaricomycotina</taxon>
        <taxon>Tremellomycetes</taxon>
        <taxon>Tremellales</taxon>
        <taxon>Rhynchogastremaceae</taxon>
        <taxon>Papiliotrema</taxon>
    </lineage>
</organism>
<evidence type="ECO:0000256" key="1">
    <source>
        <dbReference type="SAM" id="MobiDB-lite"/>
    </source>
</evidence>
<proteinExistence type="predicted"/>
<feature type="region of interest" description="Disordered" evidence="1">
    <location>
        <begin position="277"/>
        <end position="303"/>
    </location>
</feature>
<dbReference type="AlphaFoldDB" id="A0AAD9CT92"/>
<feature type="compositionally biased region" description="Basic and acidic residues" evidence="1">
    <location>
        <begin position="577"/>
        <end position="586"/>
    </location>
</feature>
<name>A0AAD9CT92_PAPLA</name>
<feature type="region of interest" description="Disordered" evidence="1">
    <location>
        <begin position="23"/>
        <end position="193"/>
    </location>
</feature>
<accession>A0AAD9CT92</accession>
<feature type="region of interest" description="Disordered" evidence="1">
    <location>
        <begin position="337"/>
        <end position="367"/>
    </location>
</feature>
<feature type="compositionally biased region" description="Low complexity" evidence="1">
    <location>
        <begin position="26"/>
        <end position="37"/>
    </location>
</feature>
<evidence type="ECO:0000313" key="2">
    <source>
        <dbReference type="EMBL" id="KAK1921511.1"/>
    </source>
</evidence>
<evidence type="ECO:0000313" key="3">
    <source>
        <dbReference type="Proteomes" id="UP001182556"/>
    </source>
</evidence>
<gene>
    <name evidence="2" type="ORF">DB88DRAFT_65317</name>
</gene>
<comment type="caution">
    <text evidence="2">The sequence shown here is derived from an EMBL/GenBank/DDBJ whole genome shotgun (WGS) entry which is preliminary data.</text>
</comment>